<reference evidence="2" key="1">
    <citation type="journal article" date="2011" name="Genome Biol. Evol.">
        <title>Massive genomic decay in Serratia symbiotica, a recently evolved symbiont of aphids.</title>
        <authorList>
            <person name="Burke G.R."/>
            <person name="Moran N.A."/>
        </authorList>
    </citation>
    <scope>NUCLEOTIDE SEQUENCE [LARGE SCALE GENOMIC DNA]</scope>
    <source>
        <strain evidence="2">Tucson</strain>
    </source>
</reference>
<evidence type="ECO:0000313" key="1">
    <source>
        <dbReference type="EMBL" id="EFW12943.1"/>
    </source>
</evidence>
<feature type="non-terminal residue" evidence="1">
    <location>
        <position position="1"/>
    </location>
</feature>
<dbReference type="GO" id="GO:0016853">
    <property type="term" value="F:isomerase activity"/>
    <property type="evidence" value="ECO:0007669"/>
    <property type="project" value="UniProtKB-KW"/>
</dbReference>
<dbReference type="EMBL" id="GL636101">
    <property type="protein sequence ID" value="EFW12943.1"/>
    <property type="molecule type" value="Genomic_DNA"/>
</dbReference>
<proteinExistence type="predicted"/>
<protein>
    <submittedName>
        <fullName evidence="1">Putative mannose-6-phosphate isomerase</fullName>
    </submittedName>
</protein>
<accession>E9CKI5</accession>
<gene>
    <name evidence="1" type="primary">manA</name>
    <name evidence="1" type="ORF">SSYM_0657</name>
</gene>
<keyword evidence="2" id="KW-1185">Reference proteome</keyword>
<dbReference type="HOGENOM" id="CLU_3434496_0_0_6"/>
<organism evidence="1 2">
    <name type="scientific">Serratia symbiotica str. Tucson</name>
    <dbReference type="NCBI Taxonomy" id="914128"/>
    <lineage>
        <taxon>Bacteria</taxon>
        <taxon>Pseudomonadati</taxon>
        <taxon>Pseudomonadota</taxon>
        <taxon>Gammaproteobacteria</taxon>
        <taxon>Enterobacterales</taxon>
        <taxon>Yersiniaceae</taxon>
        <taxon>Serratia</taxon>
        <taxon>Serratia symbiotica</taxon>
    </lineage>
</organism>
<sequence length="14" mass="1419">GQGRNNAFSRGLAA</sequence>
<name>E9CKI5_9GAMM</name>
<dbReference type="Proteomes" id="UP000013568">
    <property type="component" value="Unassembled WGS sequence"/>
</dbReference>
<keyword evidence="1" id="KW-0413">Isomerase</keyword>
<evidence type="ECO:0000313" key="2">
    <source>
        <dbReference type="Proteomes" id="UP000013568"/>
    </source>
</evidence>